<feature type="domain" description="Spore protein YkvP/CgeB glycosyl transferase-like" evidence="1">
    <location>
        <begin position="377"/>
        <end position="515"/>
    </location>
</feature>
<dbReference type="Pfam" id="PF13524">
    <property type="entry name" value="Glyco_trans_1_2"/>
    <property type="match status" value="1"/>
</dbReference>
<evidence type="ECO:0000259" key="1">
    <source>
        <dbReference type="Pfam" id="PF13524"/>
    </source>
</evidence>
<sequence length="522" mass="60222">MRSFIALAAINVSAFLYRTLVTILSLPLVLREFRSSNLRFTIIVDAKTEPDDLVRALQRQIYRNFEVIILGEQGTLDGYRLDFDISYQSEKHFVARKALASDIVCYIHSLQHWNNPLKLVLLSKEYRLNRVKTINYEDGDYFEDTLDALFIVKAQMFETEKWSHYSDLYLQYGCPRFGAGALDVRSAIQTFIENSCTNDSEKLATFNRVVAWAEKSESDLRGAEPKTFAIYVPCNDYYIGRQWGDYHLGKSIVSELFSAGYRATLVCFNQWKSSSRFDFSLTIHGTHTNPFCEKDALRILWIISHPEKIRGLDIDSYDRVLIASQTMTEKYRSIFPDKNIDFLPQFSTMVPQTKEVKHAAHDVLFVGNSRNVFRESVRYASELDIDFAVYGDNWNKFLPAKFIKGKFLHNELLGTMYGSAKIVLNDHWKEMKENGFVNNRIYDVISAGGFVISDYFEEIDNQFEGLLVTYSDFGEFENIVNYYLANEDVRLERAEALQDLFGERFTPAAAVENILSGVEARE</sequence>
<gene>
    <name evidence="2" type="ORF">EYC98_10555</name>
</gene>
<organism evidence="2 3">
    <name type="scientific">Candidatus Litorirhabdus singularis</name>
    <dbReference type="NCBI Taxonomy" id="2518993"/>
    <lineage>
        <taxon>Bacteria</taxon>
        <taxon>Pseudomonadati</taxon>
        <taxon>Pseudomonadota</taxon>
        <taxon>Gammaproteobacteria</taxon>
        <taxon>Cellvibrionales</taxon>
        <taxon>Halieaceae</taxon>
        <taxon>Candidatus Litorirhabdus</taxon>
    </lineage>
</organism>
<reference evidence="2" key="1">
    <citation type="submission" date="2019-02" db="EMBL/GenBank/DDBJ databases">
        <authorList>
            <person name="Li S.-H."/>
        </authorList>
    </citation>
    <scope>NUCLEOTIDE SEQUENCE</scope>
    <source>
        <strain evidence="2">IMCC14734</strain>
    </source>
</reference>
<dbReference type="EMBL" id="SHNN01000002">
    <property type="protein sequence ID" value="MCX2981304.1"/>
    <property type="molecule type" value="Genomic_DNA"/>
</dbReference>
<keyword evidence="3" id="KW-1185">Reference proteome</keyword>
<evidence type="ECO:0000313" key="2">
    <source>
        <dbReference type="EMBL" id="MCX2981304.1"/>
    </source>
</evidence>
<evidence type="ECO:0000313" key="3">
    <source>
        <dbReference type="Proteomes" id="UP001143362"/>
    </source>
</evidence>
<comment type="caution">
    <text evidence="2">The sequence shown here is derived from an EMBL/GenBank/DDBJ whole genome shotgun (WGS) entry which is preliminary data.</text>
</comment>
<name>A0ABT3TH20_9GAMM</name>
<dbReference type="Proteomes" id="UP001143362">
    <property type="component" value="Unassembled WGS sequence"/>
</dbReference>
<dbReference type="InterPro" id="IPR055259">
    <property type="entry name" value="YkvP/CgeB_Glyco_trans-like"/>
</dbReference>
<protein>
    <submittedName>
        <fullName evidence="2">Glycosyltransferase family 1 protein</fullName>
    </submittedName>
</protein>
<proteinExistence type="predicted"/>
<accession>A0ABT3TH20</accession>